<evidence type="ECO:0000313" key="3">
    <source>
        <dbReference type="Proteomes" id="UP000655044"/>
    </source>
</evidence>
<reference evidence="2" key="1">
    <citation type="submission" date="2021-01" db="EMBL/GenBank/DDBJ databases">
        <title>Whole genome shotgun sequence of Planobispora rosea NBRC 15558.</title>
        <authorList>
            <person name="Komaki H."/>
            <person name="Tamura T."/>
        </authorList>
    </citation>
    <scope>NUCLEOTIDE SEQUENCE</scope>
    <source>
        <strain evidence="2">NBRC 15558</strain>
    </source>
</reference>
<evidence type="ECO:0000256" key="1">
    <source>
        <dbReference type="SAM" id="MobiDB-lite"/>
    </source>
</evidence>
<dbReference type="EMBL" id="BOOI01000047">
    <property type="protein sequence ID" value="GIH86503.1"/>
    <property type="molecule type" value="Genomic_DNA"/>
</dbReference>
<evidence type="ECO:0000313" key="2">
    <source>
        <dbReference type="EMBL" id="GIH86503.1"/>
    </source>
</evidence>
<dbReference type="OrthoDB" id="3216271at2"/>
<comment type="caution">
    <text evidence="2">The sequence shown here is derived from an EMBL/GenBank/DDBJ whole genome shotgun (WGS) entry which is preliminary data.</text>
</comment>
<sequence>MAGGEPLFSGISEIIGRRHRISDLDPGSGTFEIQDDDRAVRVVLEPDLLAAYSEQLDEHDIPGLSASPRDAQDRIRVKHITMCIEEIFESDIHSSLLEIRLARAADGRISLSDRRGAPRRSPISTHTETGYWSPDRPDA</sequence>
<dbReference type="AlphaFoldDB" id="A0A8J3SAZ1"/>
<name>A0A8J3SAZ1_PLARO</name>
<feature type="region of interest" description="Disordered" evidence="1">
    <location>
        <begin position="110"/>
        <end position="139"/>
    </location>
</feature>
<dbReference type="RefSeq" id="WP_068920572.1">
    <property type="nucleotide sequence ID" value="NZ_BMQP01000096.1"/>
</dbReference>
<accession>A0A8J3SAZ1</accession>
<proteinExistence type="predicted"/>
<keyword evidence="3" id="KW-1185">Reference proteome</keyword>
<protein>
    <submittedName>
        <fullName evidence="2">Uncharacterized protein</fullName>
    </submittedName>
</protein>
<organism evidence="2 3">
    <name type="scientific">Planobispora rosea</name>
    <dbReference type="NCBI Taxonomy" id="35762"/>
    <lineage>
        <taxon>Bacteria</taxon>
        <taxon>Bacillati</taxon>
        <taxon>Actinomycetota</taxon>
        <taxon>Actinomycetes</taxon>
        <taxon>Streptosporangiales</taxon>
        <taxon>Streptosporangiaceae</taxon>
        <taxon>Planobispora</taxon>
    </lineage>
</organism>
<dbReference type="Proteomes" id="UP000655044">
    <property type="component" value="Unassembled WGS sequence"/>
</dbReference>
<gene>
    <name evidence="2" type="ORF">Pro02_49110</name>
</gene>